<dbReference type="Pfam" id="PF00771">
    <property type="entry name" value="FHIPEP"/>
    <property type="match status" value="1"/>
</dbReference>
<comment type="caution">
    <text evidence="1">The sequence shown here is derived from an EMBL/GenBank/DDBJ whole genome shotgun (WGS) entry which is preliminary data.</text>
</comment>
<dbReference type="GO" id="GO:0044780">
    <property type="term" value="P:bacterial-type flagellum assembly"/>
    <property type="evidence" value="ECO:0007669"/>
    <property type="project" value="TreeGrafter"/>
</dbReference>
<dbReference type="Gene3D" id="3.40.50.12790">
    <property type="entry name" value="FHIPEP family, domain 4"/>
    <property type="match status" value="1"/>
</dbReference>
<dbReference type="EMBL" id="VSSQ01039439">
    <property type="protein sequence ID" value="MPM92507.1"/>
    <property type="molecule type" value="Genomic_DNA"/>
</dbReference>
<protein>
    <recommendedName>
        <fullName evidence="2">Flagellar biosynthesis protein FlhA</fullName>
    </recommendedName>
</protein>
<accession>A0A645DT20</accession>
<reference evidence="1" key="1">
    <citation type="submission" date="2019-08" db="EMBL/GenBank/DDBJ databases">
        <authorList>
            <person name="Kucharzyk K."/>
            <person name="Murdoch R.W."/>
            <person name="Higgins S."/>
            <person name="Loffler F."/>
        </authorList>
    </citation>
    <scope>NUCLEOTIDE SEQUENCE</scope>
</reference>
<evidence type="ECO:0008006" key="2">
    <source>
        <dbReference type="Google" id="ProtNLM"/>
    </source>
</evidence>
<dbReference type="InterPro" id="IPR001712">
    <property type="entry name" value="T3SS_FHIPEP"/>
</dbReference>
<proteinExistence type="predicted"/>
<dbReference type="PANTHER" id="PTHR30161:SF1">
    <property type="entry name" value="FLAGELLAR BIOSYNTHESIS PROTEIN FLHA-RELATED"/>
    <property type="match status" value="1"/>
</dbReference>
<dbReference type="GO" id="GO:0009306">
    <property type="term" value="P:protein secretion"/>
    <property type="evidence" value="ECO:0007669"/>
    <property type="project" value="InterPro"/>
</dbReference>
<evidence type="ECO:0000313" key="1">
    <source>
        <dbReference type="EMBL" id="MPM92507.1"/>
    </source>
</evidence>
<organism evidence="1">
    <name type="scientific">bioreactor metagenome</name>
    <dbReference type="NCBI Taxonomy" id="1076179"/>
    <lineage>
        <taxon>unclassified sequences</taxon>
        <taxon>metagenomes</taxon>
        <taxon>ecological metagenomes</taxon>
    </lineage>
</organism>
<name>A0A645DT20_9ZZZZ</name>
<sequence>MEHRFLAGEDVSVMALDAKLEQLIAEKTRRTEAGAVTVLEPAQLQSIFKSTKEIIDRMEMQGKRSVALTAPVVRPRFKKLVEQIAPNLAVLSYAEVDQSLELRIENIVRLT</sequence>
<dbReference type="InterPro" id="IPR042196">
    <property type="entry name" value="FHIPEP_4"/>
</dbReference>
<dbReference type="AlphaFoldDB" id="A0A645DT20"/>
<dbReference type="PANTHER" id="PTHR30161">
    <property type="entry name" value="FLAGELLAR EXPORT PROTEIN, MEMBRANE FLHA SUBUNIT-RELATED"/>
    <property type="match status" value="1"/>
</dbReference>
<gene>
    <name evidence="1" type="ORF">SDC9_139642</name>
</gene>
<dbReference type="GO" id="GO:0005886">
    <property type="term" value="C:plasma membrane"/>
    <property type="evidence" value="ECO:0007669"/>
    <property type="project" value="TreeGrafter"/>
</dbReference>